<dbReference type="Proteomes" id="UP000703269">
    <property type="component" value="Unassembled WGS sequence"/>
</dbReference>
<dbReference type="EMBL" id="BPQB01000073">
    <property type="protein sequence ID" value="GJE97526.1"/>
    <property type="molecule type" value="Genomic_DNA"/>
</dbReference>
<feature type="compositionally biased region" description="Polar residues" evidence="1">
    <location>
        <begin position="53"/>
        <end position="70"/>
    </location>
</feature>
<feature type="region of interest" description="Disordered" evidence="1">
    <location>
        <begin position="164"/>
        <end position="188"/>
    </location>
</feature>
<sequence length="229" mass="23179">MCVACTATNAQARATLDRAARVHCHAARWGSPCDMCLRNGATCSLEGGDKGASGTTAVENNSNGGTQSPLKASPAPSVEGTGPHPLASPTNSVPDAQDLAPLESTSLSHDTTTNTIGPATPATPSSVEPSSSADSRPRASSTSSISVTIRPKPAQHLINAALADADSQASSAPDTRIEPSVNSPATHRVDPAYNGLADPLVQRVAALEAAIFRLSGVVERLEGVLAGRG</sequence>
<feature type="compositionally biased region" description="Low complexity" evidence="1">
    <location>
        <begin position="164"/>
        <end position="174"/>
    </location>
</feature>
<protein>
    <submittedName>
        <fullName evidence="2">Uncharacterized protein</fullName>
    </submittedName>
</protein>
<name>A0A9P3LJG9_9APHY</name>
<proteinExistence type="predicted"/>
<comment type="caution">
    <text evidence="2">The sequence shown here is derived from an EMBL/GenBank/DDBJ whole genome shotgun (WGS) entry which is preliminary data.</text>
</comment>
<reference evidence="2 3" key="1">
    <citation type="submission" date="2021-08" db="EMBL/GenBank/DDBJ databases">
        <title>Draft Genome Sequence of Phanerochaete sordida strain YK-624.</title>
        <authorList>
            <person name="Mori T."/>
            <person name="Dohra H."/>
            <person name="Suzuki T."/>
            <person name="Kawagishi H."/>
            <person name="Hirai H."/>
        </authorList>
    </citation>
    <scope>NUCLEOTIDE SEQUENCE [LARGE SCALE GENOMIC DNA]</scope>
    <source>
        <strain evidence="2 3">YK-624</strain>
    </source>
</reference>
<feature type="region of interest" description="Disordered" evidence="1">
    <location>
        <begin position="48"/>
        <end position="151"/>
    </location>
</feature>
<accession>A0A9P3LJG9</accession>
<feature type="compositionally biased region" description="Polar residues" evidence="1">
    <location>
        <begin position="103"/>
        <end position="117"/>
    </location>
</feature>
<evidence type="ECO:0000313" key="2">
    <source>
        <dbReference type="EMBL" id="GJE97526.1"/>
    </source>
</evidence>
<gene>
    <name evidence="2" type="ORF">PsYK624_137470</name>
</gene>
<evidence type="ECO:0000256" key="1">
    <source>
        <dbReference type="SAM" id="MobiDB-lite"/>
    </source>
</evidence>
<keyword evidence="3" id="KW-1185">Reference proteome</keyword>
<dbReference type="AlphaFoldDB" id="A0A9P3LJG9"/>
<evidence type="ECO:0000313" key="3">
    <source>
        <dbReference type="Proteomes" id="UP000703269"/>
    </source>
</evidence>
<organism evidence="2 3">
    <name type="scientific">Phanerochaete sordida</name>
    <dbReference type="NCBI Taxonomy" id="48140"/>
    <lineage>
        <taxon>Eukaryota</taxon>
        <taxon>Fungi</taxon>
        <taxon>Dikarya</taxon>
        <taxon>Basidiomycota</taxon>
        <taxon>Agaricomycotina</taxon>
        <taxon>Agaricomycetes</taxon>
        <taxon>Polyporales</taxon>
        <taxon>Phanerochaetaceae</taxon>
        <taxon>Phanerochaete</taxon>
    </lineage>
</organism>
<feature type="compositionally biased region" description="Low complexity" evidence="1">
    <location>
        <begin position="118"/>
        <end position="149"/>
    </location>
</feature>